<feature type="transmembrane region" description="Helical" evidence="2">
    <location>
        <begin position="129"/>
        <end position="147"/>
    </location>
</feature>
<evidence type="ECO:0000313" key="6">
    <source>
        <dbReference type="Proteomes" id="UP000475545"/>
    </source>
</evidence>
<dbReference type="AlphaFoldDB" id="A0A6L7GSA7"/>
<protein>
    <submittedName>
        <fullName evidence="5">EamA family transporter</fullName>
    </submittedName>
</protein>
<feature type="transmembrane region" description="Helical" evidence="2">
    <location>
        <begin position="258"/>
        <end position="278"/>
    </location>
</feature>
<dbReference type="InterPro" id="IPR037185">
    <property type="entry name" value="EmrE-like"/>
</dbReference>
<feature type="signal peptide" evidence="3">
    <location>
        <begin position="1"/>
        <end position="25"/>
    </location>
</feature>
<dbReference type="PANTHER" id="PTHR22911:SF79">
    <property type="entry name" value="MOBA-LIKE NTP TRANSFERASE DOMAIN-CONTAINING PROTEIN"/>
    <property type="match status" value="1"/>
</dbReference>
<feature type="domain" description="EamA" evidence="4">
    <location>
        <begin position="12"/>
        <end position="147"/>
    </location>
</feature>
<dbReference type="InterPro" id="IPR000620">
    <property type="entry name" value="EamA_dom"/>
</dbReference>
<comment type="caution">
    <text evidence="5">The sequence shown here is derived from an EMBL/GenBank/DDBJ whole genome shotgun (WGS) entry which is preliminary data.</text>
</comment>
<sequence>MGIVNTRTRTSTGLLLGLASSAAFALSGVLARAMIDSGWTAGATVTLRITLGAALLVVPGIIALRGNWNALRRSWSFVLAYGVLAVATCQLAYFYAVTYLQVGVALLIEYTAPVAVIGWMWLRHRQRPGRLTILGAAVALAGLALVLDLRGGVGIDALGVVWALIAMVGAAAYFVISADDRIDLPPLTLAAGGLTIGAVGLSLAGLVGLLPMAATTDAVTLAGRSMAWWVPAALLGVVTAALAYSLGIAAGRRLGSRVMSFVGLSEVLFAVLFAWAALAELPTSGQLLGGGLIVVGVIVVRSGEASTRGEEPVI</sequence>
<feature type="transmembrane region" description="Helical" evidence="2">
    <location>
        <begin position="188"/>
        <end position="214"/>
    </location>
</feature>
<gene>
    <name evidence="5" type="ORF">GIY30_16100</name>
</gene>
<keyword evidence="3" id="KW-0732">Signal</keyword>
<comment type="similarity">
    <text evidence="1">Belongs to the EamA transporter family.</text>
</comment>
<feature type="transmembrane region" description="Helical" evidence="2">
    <location>
        <begin position="153"/>
        <end position="176"/>
    </location>
</feature>
<proteinExistence type="inferred from homology"/>
<feature type="transmembrane region" description="Helical" evidence="2">
    <location>
        <begin position="226"/>
        <end position="246"/>
    </location>
</feature>
<evidence type="ECO:0000313" key="5">
    <source>
        <dbReference type="EMBL" id="MXP22864.1"/>
    </source>
</evidence>
<feature type="transmembrane region" description="Helical" evidence="2">
    <location>
        <begin position="41"/>
        <end position="64"/>
    </location>
</feature>
<feature type="domain" description="EamA" evidence="4">
    <location>
        <begin position="158"/>
        <end position="300"/>
    </location>
</feature>
<feature type="transmembrane region" description="Helical" evidence="2">
    <location>
        <begin position="102"/>
        <end position="122"/>
    </location>
</feature>
<name>A0A6L7GSA7_9ACTN</name>
<keyword evidence="2" id="KW-0812">Transmembrane</keyword>
<dbReference type="Pfam" id="PF00892">
    <property type="entry name" value="EamA"/>
    <property type="match status" value="2"/>
</dbReference>
<reference evidence="5 6" key="1">
    <citation type="submission" date="2019-11" db="EMBL/GenBank/DDBJ databases">
        <title>Gordonia sp. nov., a novel actinobacterium isolated from mangrove soil in Hainan.</title>
        <authorList>
            <person name="Huang X."/>
            <person name="Xie Y."/>
            <person name="Chu X."/>
            <person name="Xiao K."/>
        </authorList>
    </citation>
    <scope>NUCLEOTIDE SEQUENCE [LARGE SCALE GENOMIC DNA]</scope>
    <source>
        <strain evidence="5 6">HNM0687</strain>
    </source>
</reference>
<feature type="transmembrane region" description="Helical" evidence="2">
    <location>
        <begin position="76"/>
        <end position="96"/>
    </location>
</feature>
<dbReference type="PANTHER" id="PTHR22911">
    <property type="entry name" value="ACYL-MALONYL CONDENSING ENZYME-RELATED"/>
    <property type="match status" value="1"/>
</dbReference>
<keyword evidence="2" id="KW-1133">Transmembrane helix</keyword>
<evidence type="ECO:0000259" key="4">
    <source>
        <dbReference type="Pfam" id="PF00892"/>
    </source>
</evidence>
<evidence type="ECO:0000256" key="3">
    <source>
        <dbReference type="SAM" id="SignalP"/>
    </source>
</evidence>
<keyword evidence="6" id="KW-1185">Reference proteome</keyword>
<feature type="chain" id="PRO_5039150446" evidence="3">
    <location>
        <begin position="26"/>
        <end position="314"/>
    </location>
</feature>
<evidence type="ECO:0000256" key="1">
    <source>
        <dbReference type="ARBA" id="ARBA00007362"/>
    </source>
</evidence>
<dbReference type="SUPFAM" id="SSF103481">
    <property type="entry name" value="Multidrug resistance efflux transporter EmrE"/>
    <property type="match status" value="2"/>
</dbReference>
<accession>A0A6L7GSA7</accession>
<evidence type="ECO:0000256" key="2">
    <source>
        <dbReference type="SAM" id="Phobius"/>
    </source>
</evidence>
<dbReference type="EMBL" id="WMBR01000004">
    <property type="protein sequence ID" value="MXP22864.1"/>
    <property type="molecule type" value="Genomic_DNA"/>
</dbReference>
<keyword evidence="2" id="KW-0472">Membrane</keyword>
<dbReference type="GO" id="GO:0016020">
    <property type="term" value="C:membrane"/>
    <property type="evidence" value="ECO:0007669"/>
    <property type="project" value="InterPro"/>
</dbReference>
<feature type="transmembrane region" description="Helical" evidence="2">
    <location>
        <begin position="284"/>
        <end position="300"/>
    </location>
</feature>
<dbReference type="Proteomes" id="UP000475545">
    <property type="component" value="Unassembled WGS sequence"/>
</dbReference>
<organism evidence="5 6">
    <name type="scientific">Gordonia mangrovi</name>
    <dbReference type="NCBI Taxonomy" id="2665643"/>
    <lineage>
        <taxon>Bacteria</taxon>
        <taxon>Bacillati</taxon>
        <taxon>Actinomycetota</taxon>
        <taxon>Actinomycetes</taxon>
        <taxon>Mycobacteriales</taxon>
        <taxon>Gordoniaceae</taxon>
        <taxon>Gordonia</taxon>
    </lineage>
</organism>